<keyword evidence="17" id="KW-0325">Glycoprotein</keyword>
<reference evidence="23 24" key="1">
    <citation type="submission" date="2023-04" db="EMBL/GenBank/DDBJ databases">
        <title>Fusibacter bizertensis strain WBS, isolated from littoral bottom sediments of the Arctic seas - biochemical and genomic analysis.</title>
        <authorList>
            <person name="Brioukhanov A.L."/>
        </authorList>
    </citation>
    <scope>NUCLEOTIDE SEQUENCE [LARGE SCALE GENOMIC DNA]</scope>
    <source>
        <strain evidence="23 24">WBS</strain>
    </source>
</reference>
<evidence type="ECO:0000256" key="6">
    <source>
        <dbReference type="ARBA" id="ARBA00022525"/>
    </source>
</evidence>
<keyword evidence="6" id="KW-0964">Secreted</keyword>
<dbReference type="Pfam" id="PF04389">
    <property type="entry name" value="Peptidase_M28"/>
    <property type="match status" value="1"/>
</dbReference>
<evidence type="ECO:0000256" key="16">
    <source>
        <dbReference type="ARBA" id="ARBA00023145"/>
    </source>
</evidence>
<evidence type="ECO:0000256" key="11">
    <source>
        <dbReference type="ARBA" id="ARBA00022801"/>
    </source>
</evidence>
<dbReference type="InterPro" id="IPR039866">
    <property type="entry name" value="CPQ"/>
</dbReference>
<evidence type="ECO:0000313" key="24">
    <source>
        <dbReference type="Proteomes" id="UP001158045"/>
    </source>
</evidence>
<dbReference type="RefSeq" id="WP_281095189.1">
    <property type="nucleotide sequence ID" value="NZ_JARYZI010000011.1"/>
</dbReference>
<keyword evidence="7" id="KW-0121">Carboxypeptidase</keyword>
<dbReference type="SUPFAM" id="SSF53187">
    <property type="entry name" value="Zn-dependent exopeptidases"/>
    <property type="match status" value="1"/>
</dbReference>
<gene>
    <name evidence="23" type="ORF">QE109_14125</name>
</gene>
<dbReference type="PANTHER" id="PTHR12053">
    <property type="entry name" value="PROTEASE FAMILY M28 PLASMA GLUTAMATE CARBOXYPEPTIDASE-RELATED"/>
    <property type="match status" value="1"/>
</dbReference>
<dbReference type="Proteomes" id="UP001158045">
    <property type="component" value="Unassembled WGS sequence"/>
</dbReference>
<proteinExistence type="predicted"/>
<comment type="subcellular location">
    <subcellularLocation>
        <location evidence="1">Endoplasmic reticulum</location>
    </subcellularLocation>
    <subcellularLocation>
        <location evidence="3">Golgi apparatus</location>
    </subcellularLocation>
    <subcellularLocation>
        <location evidence="2">Lysosome</location>
    </subcellularLocation>
    <subcellularLocation>
        <location evidence="4">Secreted</location>
    </subcellularLocation>
</comment>
<evidence type="ECO:0000256" key="8">
    <source>
        <dbReference type="ARBA" id="ARBA00022670"/>
    </source>
</evidence>
<protein>
    <recommendedName>
        <fullName evidence="5">Carboxypeptidase Q</fullName>
    </recommendedName>
    <alternativeName>
        <fullName evidence="20">Plasma glutamate carboxypeptidase</fullName>
    </alternativeName>
</protein>
<keyword evidence="9" id="KW-0479">Metal-binding</keyword>
<evidence type="ECO:0000256" key="14">
    <source>
        <dbReference type="ARBA" id="ARBA00023034"/>
    </source>
</evidence>
<keyword evidence="14" id="KW-0333">Golgi apparatus</keyword>
<dbReference type="Gene3D" id="3.40.630.10">
    <property type="entry name" value="Zn peptidases"/>
    <property type="match status" value="1"/>
</dbReference>
<dbReference type="EMBL" id="JARYZI010000011">
    <property type="protein sequence ID" value="MDH8679291.1"/>
    <property type="molecule type" value="Genomic_DNA"/>
</dbReference>
<sequence length="455" mass="48825">MRKSKQFLGIVLLILVLLVGVSCSTLSSQEDTTETTLGITSENSLESNEGELVSEYIANISSDNMIKTITFLSSKDNARVTGFEGESAAADYITEHFKNLGLEATEESFPVKAYAPLSLSLQVVSEENRVIEEAKALSYSLGTDEAGLTAEVVNVGLGADEDYKDLDVTGKMVLISRGGEYFYIKTDRAAQKGAIGAIFYDPTSEGAISATLTRLSKIPAVSIAPKTAQSLIDSINSDKGLTVNLKLDIIHKDATSKNIISVYPSINNPDGKIVIVGAHYDGVDTPAANDNASGTSVILEIARILKEQKVELPFDVKFIAFGAEEIGLVGSNYYANHMDIDEKNATIAMLNFDMVGVGDTFEISMAGGENASKLIGLARNALKEMGLSLDVSQKENSDHSSFSYVGIPAILIEAGPFKDYHTDKDTVEGIEPTVLSNSCELGIKLLVEELTKQFN</sequence>
<dbReference type="InterPro" id="IPR046450">
    <property type="entry name" value="PA_dom_sf"/>
</dbReference>
<evidence type="ECO:0000259" key="21">
    <source>
        <dbReference type="Pfam" id="PF02225"/>
    </source>
</evidence>
<keyword evidence="13" id="KW-0862">Zinc</keyword>
<evidence type="ECO:0000256" key="10">
    <source>
        <dbReference type="ARBA" id="ARBA00022729"/>
    </source>
</evidence>
<dbReference type="PANTHER" id="PTHR12053:SF3">
    <property type="entry name" value="CARBOXYPEPTIDASE Q"/>
    <property type="match status" value="1"/>
</dbReference>
<keyword evidence="18" id="KW-0458">Lysosome</keyword>
<evidence type="ECO:0000256" key="19">
    <source>
        <dbReference type="ARBA" id="ARBA00025833"/>
    </source>
</evidence>
<comment type="caution">
    <text evidence="23">The sequence shown here is derived from an EMBL/GenBank/DDBJ whole genome shotgun (WGS) entry which is preliminary data.</text>
</comment>
<evidence type="ECO:0000256" key="13">
    <source>
        <dbReference type="ARBA" id="ARBA00022833"/>
    </source>
</evidence>
<evidence type="ECO:0000256" key="12">
    <source>
        <dbReference type="ARBA" id="ARBA00022824"/>
    </source>
</evidence>
<comment type="subunit">
    <text evidence="19">Homodimer. The monomeric form is inactive while the homodimer is active.</text>
</comment>
<accession>A0ABT6NFV0</accession>
<evidence type="ECO:0000256" key="9">
    <source>
        <dbReference type="ARBA" id="ARBA00022723"/>
    </source>
</evidence>
<evidence type="ECO:0000256" key="18">
    <source>
        <dbReference type="ARBA" id="ARBA00023228"/>
    </source>
</evidence>
<keyword evidence="24" id="KW-1185">Reference proteome</keyword>
<keyword evidence="12" id="KW-0256">Endoplasmic reticulum</keyword>
<evidence type="ECO:0000256" key="3">
    <source>
        <dbReference type="ARBA" id="ARBA00004555"/>
    </source>
</evidence>
<dbReference type="Pfam" id="PF02225">
    <property type="entry name" value="PA"/>
    <property type="match status" value="1"/>
</dbReference>
<evidence type="ECO:0000256" key="17">
    <source>
        <dbReference type="ARBA" id="ARBA00023180"/>
    </source>
</evidence>
<keyword evidence="11" id="KW-0378">Hydrolase</keyword>
<dbReference type="PROSITE" id="PS51257">
    <property type="entry name" value="PROKAR_LIPOPROTEIN"/>
    <property type="match status" value="1"/>
</dbReference>
<dbReference type="Gene3D" id="3.50.30.30">
    <property type="match status" value="1"/>
</dbReference>
<keyword evidence="15" id="KW-0482">Metalloprotease</keyword>
<evidence type="ECO:0000256" key="4">
    <source>
        <dbReference type="ARBA" id="ARBA00004613"/>
    </source>
</evidence>
<dbReference type="InterPro" id="IPR003137">
    <property type="entry name" value="PA_domain"/>
</dbReference>
<name>A0ABT6NFV0_9FIRM</name>
<keyword evidence="16" id="KW-0865">Zymogen</keyword>
<evidence type="ECO:0000313" key="23">
    <source>
        <dbReference type="EMBL" id="MDH8679291.1"/>
    </source>
</evidence>
<evidence type="ECO:0000256" key="1">
    <source>
        <dbReference type="ARBA" id="ARBA00004240"/>
    </source>
</evidence>
<keyword evidence="8" id="KW-0645">Protease</keyword>
<evidence type="ECO:0000256" key="7">
    <source>
        <dbReference type="ARBA" id="ARBA00022645"/>
    </source>
</evidence>
<organism evidence="23 24">
    <name type="scientific">Fusibacter bizertensis</name>
    <dbReference type="NCBI Taxonomy" id="1488331"/>
    <lineage>
        <taxon>Bacteria</taxon>
        <taxon>Bacillati</taxon>
        <taxon>Bacillota</taxon>
        <taxon>Clostridia</taxon>
        <taxon>Eubacteriales</taxon>
        <taxon>Eubacteriales Family XII. Incertae Sedis</taxon>
        <taxon>Fusibacter</taxon>
    </lineage>
</organism>
<dbReference type="InterPro" id="IPR007484">
    <property type="entry name" value="Peptidase_M28"/>
</dbReference>
<keyword evidence="10" id="KW-0732">Signal</keyword>
<evidence type="ECO:0000259" key="22">
    <source>
        <dbReference type="Pfam" id="PF04389"/>
    </source>
</evidence>
<evidence type="ECO:0000256" key="20">
    <source>
        <dbReference type="ARBA" id="ARBA00033328"/>
    </source>
</evidence>
<feature type="domain" description="Peptidase M28" evidence="22">
    <location>
        <begin position="258"/>
        <end position="438"/>
    </location>
</feature>
<feature type="domain" description="PA" evidence="21">
    <location>
        <begin position="149"/>
        <end position="231"/>
    </location>
</feature>
<dbReference type="SUPFAM" id="SSF52025">
    <property type="entry name" value="PA domain"/>
    <property type="match status" value="1"/>
</dbReference>
<evidence type="ECO:0000256" key="5">
    <source>
        <dbReference type="ARBA" id="ARBA00014116"/>
    </source>
</evidence>
<evidence type="ECO:0000256" key="2">
    <source>
        <dbReference type="ARBA" id="ARBA00004371"/>
    </source>
</evidence>
<evidence type="ECO:0000256" key="15">
    <source>
        <dbReference type="ARBA" id="ARBA00023049"/>
    </source>
</evidence>